<evidence type="ECO:0000256" key="1">
    <source>
        <dbReference type="SAM" id="Phobius"/>
    </source>
</evidence>
<dbReference type="PANTHER" id="PTHR35394:SF6">
    <property type="entry name" value="DUF3176 DOMAIN-CONTAINING PROTEIN"/>
    <property type="match status" value="1"/>
</dbReference>
<feature type="transmembrane region" description="Helical" evidence="1">
    <location>
        <begin position="151"/>
        <end position="171"/>
    </location>
</feature>
<keyword evidence="1" id="KW-1133">Transmembrane helix</keyword>
<proteinExistence type="predicted"/>
<dbReference type="EMBL" id="JAPEUY010000022">
    <property type="protein sequence ID" value="KAJ4361846.1"/>
    <property type="molecule type" value="Genomic_DNA"/>
</dbReference>
<keyword evidence="3" id="KW-1185">Reference proteome</keyword>
<protein>
    <submittedName>
        <fullName evidence="2">Uncharacterized protein</fullName>
    </submittedName>
</protein>
<dbReference type="AlphaFoldDB" id="A0A9W9CH63"/>
<evidence type="ECO:0000313" key="3">
    <source>
        <dbReference type="Proteomes" id="UP001140560"/>
    </source>
</evidence>
<organism evidence="2 3">
    <name type="scientific">Neocucurbitaria cava</name>
    <dbReference type="NCBI Taxonomy" id="798079"/>
    <lineage>
        <taxon>Eukaryota</taxon>
        <taxon>Fungi</taxon>
        <taxon>Dikarya</taxon>
        <taxon>Ascomycota</taxon>
        <taxon>Pezizomycotina</taxon>
        <taxon>Dothideomycetes</taxon>
        <taxon>Pleosporomycetidae</taxon>
        <taxon>Pleosporales</taxon>
        <taxon>Pleosporineae</taxon>
        <taxon>Cucurbitariaceae</taxon>
        <taxon>Neocucurbitaria</taxon>
    </lineage>
</organism>
<dbReference type="OrthoDB" id="5376804at2759"/>
<keyword evidence="1" id="KW-0472">Membrane</keyword>
<evidence type="ECO:0000313" key="2">
    <source>
        <dbReference type="EMBL" id="KAJ4361846.1"/>
    </source>
</evidence>
<gene>
    <name evidence="2" type="ORF">N0V83_010787</name>
</gene>
<name>A0A9W9CH63_9PLEO</name>
<keyword evidence="1" id="KW-0812">Transmembrane</keyword>
<dbReference type="Proteomes" id="UP001140560">
    <property type="component" value="Unassembled WGS sequence"/>
</dbReference>
<accession>A0A9W9CH63</accession>
<sequence length="248" mass="27832">MKREIHVLAAIGAALTILALAFEPFTQQILEFPSRQVAIRNGTALVSTAEAFALREWSADSKQGDNEESHSYIMDIELKVTFVDVVAELVNRILEMELTQKYIVGFESPDVADIVSTVISSLLRRSQNAKPSNIIGNALMMETHVHLRWEWVTLPIVVVLASVAFLVLTVLESRTGQQLFKSSVLVGLLLSWEPFRATERAKNGAGIKMEEKRAREYTFNGLLREGKSKRVRLTRNEDGELTFDKVDT</sequence>
<dbReference type="PANTHER" id="PTHR35394">
    <property type="entry name" value="DUF3176 DOMAIN-CONTAINING PROTEIN"/>
    <property type="match status" value="1"/>
</dbReference>
<reference evidence="2" key="1">
    <citation type="submission" date="2022-10" db="EMBL/GenBank/DDBJ databases">
        <title>Tapping the CABI collections for fungal endophytes: first genome assemblies for Collariella, Neodidymelliopsis, Ascochyta clinopodiicola, Didymella pomorum, Didymosphaeria variabile, Neocosmospora piperis and Neocucurbitaria cava.</title>
        <authorList>
            <person name="Hill R."/>
        </authorList>
    </citation>
    <scope>NUCLEOTIDE SEQUENCE</scope>
    <source>
        <strain evidence="2">IMI 356814</strain>
    </source>
</reference>
<comment type="caution">
    <text evidence="2">The sequence shown here is derived from an EMBL/GenBank/DDBJ whole genome shotgun (WGS) entry which is preliminary data.</text>
</comment>